<evidence type="ECO:0000313" key="2">
    <source>
        <dbReference type="Proteomes" id="UP000315753"/>
    </source>
</evidence>
<proteinExistence type="predicted"/>
<dbReference type="AlphaFoldDB" id="A0A540V5F7"/>
<protein>
    <submittedName>
        <fullName evidence="1">Uncharacterized protein</fullName>
    </submittedName>
</protein>
<accession>A0A540V5F7</accession>
<organism evidence="1 2">
    <name type="scientific">Ureibacillus terrenus</name>
    <dbReference type="NCBI Taxonomy" id="118246"/>
    <lineage>
        <taxon>Bacteria</taxon>
        <taxon>Bacillati</taxon>
        <taxon>Bacillota</taxon>
        <taxon>Bacilli</taxon>
        <taxon>Bacillales</taxon>
        <taxon>Caryophanaceae</taxon>
        <taxon>Ureibacillus</taxon>
    </lineage>
</organism>
<comment type="caution">
    <text evidence="1">The sequence shown here is derived from an EMBL/GenBank/DDBJ whole genome shotgun (WGS) entry which is preliminary data.</text>
</comment>
<name>A0A540V5F7_9BACL</name>
<keyword evidence="2" id="KW-1185">Reference proteome</keyword>
<dbReference type="Proteomes" id="UP000315753">
    <property type="component" value="Unassembled WGS sequence"/>
</dbReference>
<dbReference type="EMBL" id="VIGD01000002">
    <property type="protein sequence ID" value="TQE91995.1"/>
    <property type="molecule type" value="Genomic_DNA"/>
</dbReference>
<evidence type="ECO:0000313" key="1">
    <source>
        <dbReference type="EMBL" id="TQE91995.1"/>
    </source>
</evidence>
<gene>
    <name evidence="1" type="ORF">FKZ59_02585</name>
</gene>
<dbReference type="RefSeq" id="WP_141601171.1">
    <property type="nucleotide sequence ID" value="NZ_JARMSB010000008.1"/>
</dbReference>
<sequence>MSFADCVHRRDARAGIRQVPSETASFFHHLSHRLHFVDVHVFTGKTGRGEASVSSLFNGAKWSIARVPFPRFPSAIAHGACRPAPAARLAKTFLPPSSAGSSNSSEIPII</sequence>
<reference evidence="1 2" key="1">
    <citation type="submission" date="2019-06" db="EMBL/GenBank/DDBJ databases">
        <title>Genome sequence of Ureibacillus terrenus.</title>
        <authorList>
            <person name="Maclea K.S."/>
            <person name="Simoes M."/>
        </authorList>
    </citation>
    <scope>NUCLEOTIDE SEQUENCE [LARGE SCALE GENOMIC DNA]</scope>
    <source>
        <strain evidence="1 2">ATCC BAA-384</strain>
    </source>
</reference>